<dbReference type="PRINTS" id="PR00095">
    <property type="entry name" value="ANTSNTHASEI"/>
</dbReference>
<accession>A0A556MY24</accession>
<evidence type="ECO:0000313" key="2">
    <source>
        <dbReference type="EMBL" id="TSJ44733.1"/>
    </source>
</evidence>
<dbReference type="EMBL" id="VLPL01000004">
    <property type="protein sequence ID" value="TSJ44733.1"/>
    <property type="molecule type" value="Genomic_DNA"/>
</dbReference>
<gene>
    <name evidence="2" type="ORF">FO442_09025</name>
</gene>
<protein>
    <submittedName>
        <fullName evidence="2">Anthranilate synthase component I family protein</fullName>
    </submittedName>
</protein>
<dbReference type="Pfam" id="PF00425">
    <property type="entry name" value="Chorismate_bind"/>
    <property type="match status" value="1"/>
</dbReference>
<dbReference type="SUPFAM" id="SSF56322">
    <property type="entry name" value="ADC synthase"/>
    <property type="match status" value="1"/>
</dbReference>
<dbReference type="AlphaFoldDB" id="A0A556MY24"/>
<dbReference type="OrthoDB" id="9803598at2"/>
<dbReference type="InterPro" id="IPR015890">
    <property type="entry name" value="Chorismate_C"/>
</dbReference>
<proteinExistence type="predicted"/>
<dbReference type="GO" id="GO:0046820">
    <property type="term" value="F:4-amino-4-deoxychorismate synthase activity"/>
    <property type="evidence" value="ECO:0007669"/>
    <property type="project" value="TreeGrafter"/>
</dbReference>
<organism evidence="2 3">
    <name type="scientific">Fluviicola chungangensis</name>
    <dbReference type="NCBI Taxonomy" id="2597671"/>
    <lineage>
        <taxon>Bacteria</taxon>
        <taxon>Pseudomonadati</taxon>
        <taxon>Bacteroidota</taxon>
        <taxon>Flavobacteriia</taxon>
        <taxon>Flavobacteriales</taxon>
        <taxon>Crocinitomicaceae</taxon>
        <taxon>Fluviicola</taxon>
    </lineage>
</organism>
<keyword evidence="3" id="KW-1185">Reference proteome</keyword>
<dbReference type="GO" id="GO:0000162">
    <property type="term" value="P:L-tryptophan biosynthetic process"/>
    <property type="evidence" value="ECO:0007669"/>
    <property type="project" value="TreeGrafter"/>
</dbReference>
<dbReference type="InterPro" id="IPR005801">
    <property type="entry name" value="ADC_synthase"/>
</dbReference>
<evidence type="ECO:0000259" key="1">
    <source>
        <dbReference type="Pfam" id="PF00425"/>
    </source>
</evidence>
<evidence type="ECO:0000313" key="3">
    <source>
        <dbReference type="Proteomes" id="UP000316008"/>
    </source>
</evidence>
<comment type="caution">
    <text evidence="2">The sequence shown here is derived from an EMBL/GenBank/DDBJ whole genome shotgun (WGS) entry which is preliminary data.</text>
</comment>
<dbReference type="RefSeq" id="WP_144332847.1">
    <property type="nucleotide sequence ID" value="NZ_VLPL01000004.1"/>
</dbReference>
<dbReference type="PANTHER" id="PTHR11236:SF50">
    <property type="entry name" value="AMINODEOXYCHORISMATE SYNTHASE COMPONENT 1"/>
    <property type="match status" value="1"/>
</dbReference>
<feature type="domain" description="Chorismate-utilising enzyme C-terminal" evidence="1">
    <location>
        <begin position="124"/>
        <end position="381"/>
    </location>
</feature>
<reference evidence="2 3" key="1">
    <citation type="submission" date="2019-07" db="EMBL/GenBank/DDBJ databases">
        <authorList>
            <person name="Huq M.A."/>
        </authorList>
    </citation>
    <scope>NUCLEOTIDE SEQUENCE [LARGE SCALE GENOMIC DNA]</scope>
    <source>
        <strain evidence="2 3">MAH-3</strain>
    </source>
</reference>
<sequence>MVERALFRYKENSFLVGIGCESEFLLHSDLNWNALDTFLEKHEGRTLFTVINYQLGLDILSVPHAPNQLPLLRVWVPESTYLYESTTAYLLEGKHDEMHQKLAEAVFETRENAPTVQWKAKIDQTTYLERIQQLKEHIQLGDIYELNFCQLIESQPITLHSIQPFFNRMWELNPTPFAGMVETERWMLASASPERFIQKKGSKLISQPIKGTAPRGKTEPEDMQFRNNLQASPKERAENVMIVDLVRNDLSRVATKGSVHVEELCGIYSFPTVHQMISTISCELKEKMSLSEILKAAFPMGSMTGAPKKSAVELAEKYEGFSREFYSGSFGVIYPNMDFDLNVLIRTLVYDHQTKKLSCGVGGAITMLSDPQAEYEECRFKVDKILSLFGTCQW</sequence>
<dbReference type="PANTHER" id="PTHR11236">
    <property type="entry name" value="AMINOBENZOATE/ANTHRANILATE SYNTHASE"/>
    <property type="match status" value="1"/>
</dbReference>
<dbReference type="InterPro" id="IPR019999">
    <property type="entry name" value="Anth_synth_I-like"/>
</dbReference>
<dbReference type="Proteomes" id="UP000316008">
    <property type="component" value="Unassembled WGS sequence"/>
</dbReference>
<name>A0A556MY24_9FLAO</name>
<dbReference type="Gene3D" id="3.60.120.10">
    <property type="entry name" value="Anthranilate synthase"/>
    <property type="match status" value="1"/>
</dbReference>